<dbReference type="AlphaFoldDB" id="A0A398CG95"/>
<dbReference type="EMBL" id="QXJC01000004">
    <property type="protein sequence ID" value="RID97833.1"/>
    <property type="molecule type" value="Genomic_DNA"/>
</dbReference>
<name>A0A398CG95_9BURK</name>
<evidence type="ECO:0000313" key="1">
    <source>
        <dbReference type="EMBL" id="RID97833.1"/>
    </source>
</evidence>
<dbReference type="GO" id="GO:0016740">
    <property type="term" value="F:transferase activity"/>
    <property type="evidence" value="ECO:0007669"/>
    <property type="project" value="InterPro"/>
</dbReference>
<dbReference type="CDD" id="cd16913">
    <property type="entry name" value="YkuD_like"/>
    <property type="match status" value="1"/>
</dbReference>
<evidence type="ECO:0000313" key="2">
    <source>
        <dbReference type="Proteomes" id="UP000266302"/>
    </source>
</evidence>
<dbReference type="InterPro" id="IPR005490">
    <property type="entry name" value="LD_TPept_cat_dom"/>
</dbReference>
<proteinExistence type="predicted"/>
<gene>
    <name evidence="1" type="ORF">D3F03_11320</name>
</gene>
<dbReference type="Proteomes" id="UP000266302">
    <property type="component" value="Unassembled WGS sequence"/>
</dbReference>
<comment type="caution">
    <text evidence="1">The sequence shown here is derived from an EMBL/GenBank/DDBJ whole genome shotgun (WGS) entry which is preliminary data.</text>
</comment>
<organism evidence="1 2">
    <name type="scientific">Simplicispira hankyongi</name>
    <dbReference type="NCBI Taxonomy" id="2315688"/>
    <lineage>
        <taxon>Bacteria</taxon>
        <taxon>Pseudomonadati</taxon>
        <taxon>Pseudomonadota</taxon>
        <taxon>Betaproteobacteria</taxon>
        <taxon>Burkholderiales</taxon>
        <taxon>Comamonadaceae</taxon>
        <taxon>Simplicispira</taxon>
    </lineage>
</organism>
<protein>
    <submittedName>
        <fullName evidence="1">Murein L,D-transpeptidase</fullName>
    </submittedName>
</protein>
<accession>A0A398CG95</accession>
<sequence length="234" mass="26287">MQPQLYPTRADEARYADALEQAFDAGHRWLDVPQFTLLVDRNPHVQAMLIFWGGAGYPWRLLGASPVSTGLPGRFEHFATPLGLFEHDPVHLDFRAEGTRNAQGIRGYGAKGSRVFDFGWVRAPKGWGNRAISTLRLQMHATDPDFLEPRLGTAQSKGCIRISASLNRFIDLYGLIDQAYEQAAALQHRLFWVLREDRVTGPWSGRYLVVIDSQATERPAWSPAPAVTLPRTPH</sequence>
<reference evidence="1 2" key="1">
    <citation type="submission" date="2018-09" db="EMBL/GenBank/DDBJ databases">
        <title>Draft genome of Simplicispira sp. NY-02.</title>
        <authorList>
            <person name="Im W.T."/>
        </authorList>
    </citation>
    <scope>NUCLEOTIDE SEQUENCE [LARGE SCALE GENOMIC DNA]</scope>
    <source>
        <strain evidence="1 2">NY-02</strain>
    </source>
</reference>
<keyword evidence="2" id="KW-1185">Reference proteome</keyword>